<dbReference type="RefSeq" id="XP_029216274.1">
    <property type="nucleotide sequence ID" value="XM_029360298.1"/>
</dbReference>
<dbReference type="EMBL" id="NWUJ01000011">
    <property type="protein sequence ID" value="PFH32265.1"/>
    <property type="molecule type" value="Genomic_DNA"/>
</dbReference>
<feature type="compositionally biased region" description="Basic and acidic residues" evidence="1">
    <location>
        <begin position="105"/>
        <end position="118"/>
    </location>
</feature>
<comment type="caution">
    <text evidence="2">The sequence shown here is derived from an EMBL/GenBank/DDBJ whole genome shotgun (WGS) entry which is preliminary data.</text>
</comment>
<feature type="compositionally biased region" description="Low complexity" evidence="1">
    <location>
        <begin position="218"/>
        <end position="244"/>
    </location>
</feature>
<feature type="region of interest" description="Disordered" evidence="1">
    <location>
        <begin position="545"/>
        <end position="726"/>
    </location>
</feature>
<dbReference type="Proteomes" id="UP000224006">
    <property type="component" value="Chromosome X"/>
</dbReference>
<reference evidence="2 3" key="1">
    <citation type="submission" date="2017-09" db="EMBL/GenBank/DDBJ databases">
        <title>Genome sequencing of Besnoitia besnoiti strain Bb-Ger1.</title>
        <authorList>
            <person name="Schares G."/>
            <person name="Venepally P."/>
            <person name="Lorenzi H.A."/>
        </authorList>
    </citation>
    <scope>NUCLEOTIDE SEQUENCE [LARGE SCALE GENOMIC DNA]</scope>
    <source>
        <strain evidence="2 3">Bb-Ger1</strain>
    </source>
</reference>
<name>A0A2A9M2S1_BESBE</name>
<dbReference type="AlphaFoldDB" id="A0A2A9M2S1"/>
<feature type="compositionally biased region" description="Basic and acidic residues" evidence="1">
    <location>
        <begin position="787"/>
        <end position="802"/>
    </location>
</feature>
<feature type="compositionally biased region" description="Basic and acidic residues" evidence="1">
    <location>
        <begin position="861"/>
        <end position="875"/>
    </location>
</feature>
<feature type="region of interest" description="Disordered" evidence="1">
    <location>
        <begin position="1"/>
        <end position="180"/>
    </location>
</feature>
<feature type="compositionally biased region" description="Basic and acidic residues" evidence="1">
    <location>
        <begin position="558"/>
        <end position="584"/>
    </location>
</feature>
<feature type="compositionally biased region" description="Basic and acidic residues" evidence="1">
    <location>
        <begin position="595"/>
        <end position="624"/>
    </location>
</feature>
<feature type="compositionally biased region" description="Pro residues" evidence="1">
    <location>
        <begin position="1023"/>
        <end position="1032"/>
    </location>
</feature>
<feature type="compositionally biased region" description="Polar residues" evidence="1">
    <location>
        <begin position="585"/>
        <end position="594"/>
    </location>
</feature>
<proteinExistence type="predicted"/>
<feature type="compositionally biased region" description="Low complexity" evidence="1">
    <location>
        <begin position="960"/>
        <end position="987"/>
    </location>
</feature>
<dbReference type="KEGG" id="bbes:BESB_015830"/>
<dbReference type="VEuPathDB" id="ToxoDB:BESB_015830"/>
<feature type="compositionally biased region" description="Low complexity" evidence="1">
    <location>
        <begin position="362"/>
        <end position="374"/>
    </location>
</feature>
<feature type="region of interest" description="Disordered" evidence="1">
    <location>
        <begin position="738"/>
        <end position="875"/>
    </location>
</feature>
<feature type="compositionally biased region" description="Basic and acidic residues" evidence="1">
    <location>
        <begin position="1145"/>
        <end position="1166"/>
    </location>
</feature>
<feature type="compositionally biased region" description="Low complexity" evidence="1">
    <location>
        <begin position="35"/>
        <end position="48"/>
    </location>
</feature>
<accession>A0A2A9M2S1</accession>
<feature type="compositionally biased region" description="Gly residues" evidence="1">
    <location>
        <begin position="69"/>
        <end position="78"/>
    </location>
</feature>
<protein>
    <submittedName>
        <fullName evidence="2">Uncharacterized protein</fullName>
    </submittedName>
</protein>
<feature type="region of interest" description="Disordered" evidence="1">
    <location>
        <begin position="353"/>
        <end position="387"/>
    </location>
</feature>
<feature type="compositionally biased region" description="Low complexity" evidence="1">
    <location>
        <begin position="89"/>
        <end position="102"/>
    </location>
</feature>
<feature type="compositionally biased region" description="Basic and acidic residues" evidence="1">
    <location>
        <begin position="771"/>
        <end position="780"/>
    </location>
</feature>
<feature type="compositionally biased region" description="Basic and acidic residues" evidence="1">
    <location>
        <begin position="1188"/>
        <end position="1197"/>
    </location>
</feature>
<evidence type="ECO:0000313" key="3">
    <source>
        <dbReference type="Proteomes" id="UP000224006"/>
    </source>
</evidence>
<feature type="compositionally biased region" description="Low complexity" evidence="1">
    <location>
        <begin position="1033"/>
        <end position="1063"/>
    </location>
</feature>
<feature type="compositionally biased region" description="Basic and acidic residues" evidence="1">
    <location>
        <begin position="812"/>
        <end position="842"/>
    </location>
</feature>
<sequence>MARRGDASGAEDPADAQGAAEGEIGRRAHAEDEAVAAQEATAAEPQAAGERERRRSGRDAGARDRCRRGGGAEAGGGADYEPREGDGRTGTTTARVAADAAGLSRRREASGATERGDADGLSSTGRSAAARHENESGSLHAPQGHEGVTPGAPSGPAADPQGSQRPRDRQNASLGSRTVSAVSPCAASSWAVFLQPPSGLPVSGSTPTCVPPPPPTAPRRASGVPSRSLSSSASPLSASSAASDESVSPLSLAGALAASPLAFAATACTPSLSTWYVQQISELEQRLKQQDEAHRRELMQLTRSYHIQLALAARGAAGTKALQSSYSRAPPAQAGTSRACACACPSPVQPPRLPAGSRLRLAASQPSASPVPSSTRQSPPPCDLSATASASASSWLAAPSPPFASAGSTALEWTAEASPLDLHAGCRSSRCTPYPNSAFPASACIRGRPPLRGVGGGEGCPAAEAVAGLGGDGDGEAGAAGRSCLLLDALLRCAESPSLECGDVESMPPTGGVSRRRRSSSFPAVPQLVLPRGMLVPLARAALRAAHRRRGNPAVGGRRGETERGAGAREPAEAKAAEAGERRVSSQADEASTTQREDQVRDSGRREAETTRRPSAETRERTTPTKESQAGATKGALESGGVRLVCGSPPRGSWHDSSAQSAQEMDREAVSGGEGLGDLSARPCCTRSSTDASLSRTSTLRFSSSSLSSSVASPLSPGRLSLSPTSLPSLLASAADPRAALAPAGGPAPPPRAAHGVPPGDGDGAKTGAAEGHRGGKEGASEEDEDRMQTEKACREQGERPGGETVFSVTAVKEDDAEKRGEDADGDSREGDQRKRDARAGEGELQLSGGRRQSSLTVPHAGEEAGTKFAGDNEKRNKNGLLELALTLQTGAVSARCRRCSQEVEVRLLPSALERAARAAHSHGLSAFPAHARVCSARPELSLSSFGDSRRPARAVSPGRSASNPNSRLSPLLASRRSPLLRGEPSAASRSSSVRSFFSCVSTEEVPAGGVRLAAEGAVSPAPRLPSSPPLVPSRSARTSSSASPAFGSSVASALPPSADAPPATHVCALSRPSCGLPPSLPPFFPPLLAGGVSVGGGAQSPASAAGRAETDDAATAGSSEGAEREETTAAPSRPADGGGQRGGSEIERRRRERRTEKSDKGEKARRFFQLPMSAFPITGVAQAVRSSPEREEKKKP</sequence>
<feature type="compositionally biased region" description="Basic and acidic residues" evidence="1">
    <location>
        <begin position="23"/>
        <end position="32"/>
    </location>
</feature>
<feature type="compositionally biased region" description="Basic and acidic residues" evidence="1">
    <location>
        <begin position="49"/>
        <end position="64"/>
    </location>
</feature>
<feature type="region of interest" description="Disordered" evidence="1">
    <location>
        <begin position="501"/>
        <end position="521"/>
    </location>
</feature>
<feature type="region of interest" description="Disordered" evidence="1">
    <location>
        <begin position="941"/>
        <end position="987"/>
    </location>
</feature>
<feature type="region of interest" description="Disordered" evidence="1">
    <location>
        <begin position="196"/>
        <end position="244"/>
    </location>
</feature>
<feature type="compositionally biased region" description="Polar residues" evidence="1">
    <location>
        <begin position="171"/>
        <end position="180"/>
    </location>
</feature>
<evidence type="ECO:0000256" key="1">
    <source>
        <dbReference type="SAM" id="MobiDB-lite"/>
    </source>
</evidence>
<keyword evidence="3" id="KW-1185">Reference proteome</keyword>
<dbReference type="GeneID" id="40306644"/>
<evidence type="ECO:0000313" key="2">
    <source>
        <dbReference type="EMBL" id="PFH32265.1"/>
    </source>
</evidence>
<feature type="region of interest" description="Disordered" evidence="1">
    <location>
        <begin position="1096"/>
        <end position="1197"/>
    </location>
</feature>
<gene>
    <name evidence="2" type="ORF">BESB_015830</name>
</gene>
<organism evidence="2 3">
    <name type="scientific">Besnoitia besnoiti</name>
    <name type="common">Apicomplexan protozoan</name>
    <dbReference type="NCBI Taxonomy" id="94643"/>
    <lineage>
        <taxon>Eukaryota</taxon>
        <taxon>Sar</taxon>
        <taxon>Alveolata</taxon>
        <taxon>Apicomplexa</taxon>
        <taxon>Conoidasida</taxon>
        <taxon>Coccidia</taxon>
        <taxon>Eucoccidiorida</taxon>
        <taxon>Eimeriorina</taxon>
        <taxon>Sarcocystidae</taxon>
        <taxon>Besnoitia</taxon>
    </lineage>
</organism>
<feature type="region of interest" description="Disordered" evidence="1">
    <location>
        <begin position="1019"/>
        <end position="1063"/>
    </location>
</feature>
<feature type="compositionally biased region" description="Low complexity" evidence="1">
    <location>
        <begin position="692"/>
        <end position="726"/>
    </location>
</feature>